<sequence>MNNTDRILSDIEKLDESLDKIESLKLNKEEKEIIKRAKNYKKDSNYYLQKEDELTSFGCITYAHGLIDALLINRNIE</sequence>
<protein>
    <recommendedName>
        <fullName evidence="1">DUF357 domain-containing protein</fullName>
    </recommendedName>
</protein>
<accession>A0A644T7M2</accession>
<comment type="caution">
    <text evidence="2">The sequence shown here is derived from an EMBL/GenBank/DDBJ whole genome shotgun (WGS) entry which is preliminary data.</text>
</comment>
<name>A0A644T7M2_9ZZZZ</name>
<evidence type="ECO:0000259" key="1">
    <source>
        <dbReference type="Pfam" id="PF04010"/>
    </source>
</evidence>
<dbReference type="EMBL" id="VSSQ01000016">
    <property type="protein sequence ID" value="MPL61921.1"/>
    <property type="molecule type" value="Genomic_DNA"/>
</dbReference>
<organism evidence="2">
    <name type="scientific">bioreactor metagenome</name>
    <dbReference type="NCBI Taxonomy" id="1076179"/>
    <lineage>
        <taxon>unclassified sequences</taxon>
        <taxon>metagenomes</taxon>
        <taxon>ecological metagenomes</taxon>
    </lineage>
</organism>
<dbReference type="InterPro" id="IPR023140">
    <property type="entry name" value="DUF357"/>
</dbReference>
<dbReference type="InterPro" id="IPR036809">
    <property type="entry name" value="AF1782-like_sf"/>
</dbReference>
<dbReference type="SUPFAM" id="SSF158372">
    <property type="entry name" value="AF1782-like"/>
    <property type="match status" value="1"/>
</dbReference>
<gene>
    <name evidence="2" type="ORF">SDC9_07510</name>
</gene>
<evidence type="ECO:0000313" key="2">
    <source>
        <dbReference type="EMBL" id="MPL61921.1"/>
    </source>
</evidence>
<reference evidence="2" key="1">
    <citation type="submission" date="2019-08" db="EMBL/GenBank/DDBJ databases">
        <authorList>
            <person name="Kucharzyk K."/>
            <person name="Murdoch R.W."/>
            <person name="Higgins S."/>
            <person name="Loffler F."/>
        </authorList>
    </citation>
    <scope>NUCLEOTIDE SEQUENCE</scope>
</reference>
<dbReference type="AlphaFoldDB" id="A0A644T7M2"/>
<dbReference type="Gene3D" id="1.20.1270.90">
    <property type="entry name" value="AF1782-like"/>
    <property type="match status" value="1"/>
</dbReference>
<proteinExistence type="predicted"/>
<feature type="domain" description="DUF357" evidence="1">
    <location>
        <begin position="11"/>
        <end position="72"/>
    </location>
</feature>
<dbReference type="Pfam" id="PF04010">
    <property type="entry name" value="DUF357"/>
    <property type="match status" value="1"/>
</dbReference>